<keyword evidence="2" id="KW-0732">Signal</keyword>
<comment type="caution">
    <text evidence="3">The sequence shown here is derived from an EMBL/GenBank/DDBJ whole genome shotgun (WGS) entry which is preliminary data.</text>
</comment>
<proteinExistence type="predicted"/>
<dbReference type="Proteomes" id="UP000807504">
    <property type="component" value="Unassembled WGS sequence"/>
</dbReference>
<keyword evidence="1" id="KW-0812">Transmembrane</keyword>
<evidence type="ECO:0000313" key="3">
    <source>
        <dbReference type="EMBL" id="KAF8795182.1"/>
    </source>
</evidence>
<keyword evidence="4" id="KW-1185">Reference proteome</keyword>
<name>A0A8T0FWT8_ARGBR</name>
<keyword evidence="1" id="KW-0472">Membrane</keyword>
<evidence type="ECO:0000313" key="4">
    <source>
        <dbReference type="Proteomes" id="UP000807504"/>
    </source>
</evidence>
<sequence length="78" mass="8932">MFPFRTTTCFLFCIALQICVISSLKSNRSKIITEENDDCPITTKNDSPEVFWVILMTFLMSATLFVVCFVLARISIKK</sequence>
<organism evidence="3 4">
    <name type="scientific">Argiope bruennichi</name>
    <name type="common">Wasp spider</name>
    <name type="synonym">Aranea bruennichi</name>
    <dbReference type="NCBI Taxonomy" id="94029"/>
    <lineage>
        <taxon>Eukaryota</taxon>
        <taxon>Metazoa</taxon>
        <taxon>Ecdysozoa</taxon>
        <taxon>Arthropoda</taxon>
        <taxon>Chelicerata</taxon>
        <taxon>Arachnida</taxon>
        <taxon>Araneae</taxon>
        <taxon>Araneomorphae</taxon>
        <taxon>Entelegynae</taxon>
        <taxon>Araneoidea</taxon>
        <taxon>Araneidae</taxon>
        <taxon>Argiope</taxon>
    </lineage>
</organism>
<protein>
    <submittedName>
        <fullName evidence="3">Uncharacterized protein</fullName>
    </submittedName>
</protein>
<gene>
    <name evidence="3" type="ORF">HNY73_003061</name>
</gene>
<feature type="chain" id="PRO_5035832385" evidence="2">
    <location>
        <begin position="24"/>
        <end position="78"/>
    </location>
</feature>
<dbReference type="EMBL" id="JABXBU010000002">
    <property type="protein sequence ID" value="KAF8795182.1"/>
    <property type="molecule type" value="Genomic_DNA"/>
</dbReference>
<feature type="signal peptide" evidence="2">
    <location>
        <begin position="1"/>
        <end position="23"/>
    </location>
</feature>
<dbReference type="AlphaFoldDB" id="A0A8T0FWT8"/>
<reference evidence="3" key="2">
    <citation type="submission" date="2020-06" db="EMBL/GenBank/DDBJ databases">
        <authorList>
            <person name="Sheffer M."/>
        </authorList>
    </citation>
    <scope>NUCLEOTIDE SEQUENCE</scope>
</reference>
<keyword evidence="1" id="KW-1133">Transmembrane helix</keyword>
<feature type="transmembrane region" description="Helical" evidence="1">
    <location>
        <begin position="50"/>
        <end position="72"/>
    </location>
</feature>
<accession>A0A8T0FWT8</accession>
<evidence type="ECO:0000256" key="2">
    <source>
        <dbReference type="SAM" id="SignalP"/>
    </source>
</evidence>
<reference evidence="3" key="1">
    <citation type="journal article" date="2020" name="bioRxiv">
        <title>Chromosome-level reference genome of the European wasp spider Argiope bruennichi: a resource for studies on range expansion and evolutionary adaptation.</title>
        <authorList>
            <person name="Sheffer M.M."/>
            <person name="Hoppe A."/>
            <person name="Krehenwinkel H."/>
            <person name="Uhl G."/>
            <person name="Kuss A.W."/>
            <person name="Jensen L."/>
            <person name="Jensen C."/>
            <person name="Gillespie R.G."/>
            <person name="Hoff K.J."/>
            <person name="Prost S."/>
        </authorList>
    </citation>
    <scope>NUCLEOTIDE SEQUENCE</scope>
</reference>
<evidence type="ECO:0000256" key="1">
    <source>
        <dbReference type="SAM" id="Phobius"/>
    </source>
</evidence>